<comment type="caution">
    <text evidence="1">The sequence shown here is derived from an EMBL/GenBank/DDBJ whole genome shotgun (WGS) entry which is preliminary data.</text>
</comment>
<organism evidence="1 2">
    <name type="scientific">Caerostris darwini</name>
    <dbReference type="NCBI Taxonomy" id="1538125"/>
    <lineage>
        <taxon>Eukaryota</taxon>
        <taxon>Metazoa</taxon>
        <taxon>Ecdysozoa</taxon>
        <taxon>Arthropoda</taxon>
        <taxon>Chelicerata</taxon>
        <taxon>Arachnida</taxon>
        <taxon>Araneae</taxon>
        <taxon>Araneomorphae</taxon>
        <taxon>Entelegynae</taxon>
        <taxon>Araneoidea</taxon>
        <taxon>Araneidae</taxon>
        <taxon>Caerostris</taxon>
    </lineage>
</organism>
<gene>
    <name evidence="1" type="ORF">CDAR_314081</name>
</gene>
<accession>A0AAV4MZ95</accession>
<reference evidence="1 2" key="1">
    <citation type="submission" date="2021-06" db="EMBL/GenBank/DDBJ databases">
        <title>Caerostris darwini draft genome.</title>
        <authorList>
            <person name="Kono N."/>
            <person name="Arakawa K."/>
        </authorList>
    </citation>
    <scope>NUCLEOTIDE SEQUENCE [LARGE SCALE GENOMIC DNA]</scope>
</reference>
<keyword evidence="2" id="KW-1185">Reference proteome</keyword>
<sequence length="209" mass="23831">MRSHFTAPLFSGQAREVLDLVFIKRDLDNLAIKRRWCCNCDWSVIRKRNWVVDYYNAANVFKHDLPGRRLIFRSTTACSMRTTAFKCWRQNFIVFFPDLIDIGVVTASSHLSSLLCSEAVVGVGGISARNAQRGNKLETSVSPRRACKTATLFCSGEGKENFYILFGTSFPSSTHTHSYLPLWQNVPEALGHRVKWLRVLLKLIITKEQ</sequence>
<name>A0AAV4MZ95_9ARAC</name>
<dbReference type="Proteomes" id="UP001054837">
    <property type="component" value="Unassembled WGS sequence"/>
</dbReference>
<evidence type="ECO:0000313" key="1">
    <source>
        <dbReference type="EMBL" id="GIX77295.1"/>
    </source>
</evidence>
<dbReference type="EMBL" id="BPLQ01001002">
    <property type="protein sequence ID" value="GIX77295.1"/>
    <property type="molecule type" value="Genomic_DNA"/>
</dbReference>
<evidence type="ECO:0000313" key="2">
    <source>
        <dbReference type="Proteomes" id="UP001054837"/>
    </source>
</evidence>
<protein>
    <submittedName>
        <fullName evidence="1">Uncharacterized protein</fullName>
    </submittedName>
</protein>
<proteinExistence type="predicted"/>
<dbReference type="AlphaFoldDB" id="A0AAV4MZ95"/>